<keyword evidence="5" id="KW-1185">Reference proteome</keyword>
<feature type="transmembrane region" description="Helical" evidence="2">
    <location>
        <begin position="163"/>
        <end position="181"/>
    </location>
</feature>
<dbReference type="GO" id="GO:0016020">
    <property type="term" value="C:membrane"/>
    <property type="evidence" value="ECO:0007669"/>
    <property type="project" value="InterPro"/>
</dbReference>
<evidence type="ECO:0000259" key="3">
    <source>
        <dbReference type="PROSITE" id="PS50885"/>
    </source>
</evidence>
<dbReference type="Proteomes" id="UP000287352">
    <property type="component" value="Unassembled WGS sequence"/>
</dbReference>
<organism evidence="4 5">
    <name type="scientific">Tengunoibacter tsumagoiensis</name>
    <dbReference type="NCBI Taxonomy" id="2014871"/>
    <lineage>
        <taxon>Bacteria</taxon>
        <taxon>Bacillati</taxon>
        <taxon>Chloroflexota</taxon>
        <taxon>Ktedonobacteria</taxon>
        <taxon>Ktedonobacterales</taxon>
        <taxon>Dictyobacteraceae</taxon>
        <taxon>Tengunoibacter</taxon>
    </lineage>
</organism>
<evidence type="ECO:0000256" key="2">
    <source>
        <dbReference type="SAM" id="Phobius"/>
    </source>
</evidence>
<keyword evidence="2" id="KW-0472">Membrane</keyword>
<keyword evidence="2" id="KW-0812">Transmembrane</keyword>
<keyword evidence="1" id="KW-0175">Coiled coil</keyword>
<name>A0A402A3Z6_9CHLR</name>
<feature type="coiled-coil region" evidence="1">
    <location>
        <begin position="229"/>
        <end position="260"/>
    </location>
</feature>
<keyword evidence="2" id="KW-1133">Transmembrane helix</keyword>
<dbReference type="GO" id="GO:0007165">
    <property type="term" value="P:signal transduction"/>
    <property type="evidence" value="ECO:0007669"/>
    <property type="project" value="InterPro"/>
</dbReference>
<evidence type="ECO:0000313" key="4">
    <source>
        <dbReference type="EMBL" id="GCE13850.1"/>
    </source>
</evidence>
<protein>
    <recommendedName>
        <fullName evidence="3">HAMP domain-containing protein</fullName>
    </recommendedName>
</protein>
<dbReference type="RefSeq" id="WP_126581343.1">
    <property type="nucleotide sequence ID" value="NZ_BIFR01000001.1"/>
</dbReference>
<comment type="caution">
    <text evidence="4">The sequence shown here is derived from an EMBL/GenBank/DDBJ whole genome shotgun (WGS) entry which is preliminary data.</text>
</comment>
<evidence type="ECO:0000256" key="1">
    <source>
        <dbReference type="SAM" id="Coils"/>
    </source>
</evidence>
<feature type="transmembrane region" description="Helical" evidence="2">
    <location>
        <begin position="63"/>
        <end position="83"/>
    </location>
</feature>
<sequence length="370" mass="40438">MQRNFEGSNFDQGGFQGSGLRGIEPTASIWTRLVRRWYRLAAPADPPPTAPFEARDIVRRARLASVIIFIVLIGNIPSLPPALTGPNKILLPVLGVQLVATILAAVFNKRGRVTLGGLLVVLSLAIGMMANIATTPGGITVQAIPLFAILSIPEIVAAAMLPAFWVFIIAAINIAFSFFAISNMHAPNLSTQDLTFAIQDGAFLTATVQIVIAGVSFLWNMSLSRALREKDQAEEISRLERDLSEQSMELVRQKEQLEQSIGLIIQTQSRVANGDLNARVPLTQDNVLWSVAGTLNNLISRLQRLRTVEHELELTKTSANNLVTVLRSSKMGMSRMRYQRSGTVVDPIAAEVLSPNDTGYLLDNSMPPYR</sequence>
<feature type="transmembrane region" description="Helical" evidence="2">
    <location>
        <begin position="114"/>
        <end position="133"/>
    </location>
</feature>
<dbReference type="OrthoDB" id="147233at2"/>
<reference evidence="5" key="1">
    <citation type="submission" date="2018-12" db="EMBL/GenBank/DDBJ databases">
        <title>Tengunoibacter tsumagoiensis gen. nov., sp. nov., Dictyobacter kobayashii sp. nov., D. alpinus sp. nov., and D. joshuensis sp. nov. and description of Dictyobacteraceae fam. nov. within the order Ktedonobacterales isolated from Tengu-no-mugimeshi.</title>
        <authorList>
            <person name="Wang C.M."/>
            <person name="Zheng Y."/>
            <person name="Sakai Y."/>
            <person name="Toyoda A."/>
            <person name="Minakuchi Y."/>
            <person name="Abe K."/>
            <person name="Yokota A."/>
            <person name="Yabe S."/>
        </authorList>
    </citation>
    <scope>NUCLEOTIDE SEQUENCE [LARGE SCALE GENOMIC DNA]</scope>
    <source>
        <strain evidence="5">Uno3</strain>
    </source>
</reference>
<accession>A0A402A3Z6</accession>
<evidence type="ECO:0000313" key="5">
    <source>
        <dbReference type="Proteomes" id="UP000287352"/>
    </source>
</evidence>
<dbReference type="AlphaFoldDB" id="A0A402A3Z6"/>
<feature type="transmembrane region" description="Helical" evidence="2">
    <location>
        <begin position="201"/>
        <end position="220"/>
    </location>
</feature>
<gene>
    <name evidence="4" type="ORF">KTT_37090</name>
</gene>
<proteinExistence type="predicted"/>
<feature type="transmembrane region" description="Helical" evidence="2">
    <location>
        <begin position="139"/>
        <end position="156"/>
    </location>
</feature>
<feature type="transmembrane region" description="Helical" evidence="2">
    <location>
        <begin position="89"/>
        <end position="107"/>
    </location>
</feature>
<dbReference type="EMBL" id="BIFR01000001">
    <property type="protein sequence ID" value="GCE13850.1"/>
    <property type="molecule type" value="Genomic_DNA"/>
</dbReference>
<dbReference type="InterPro" id="IPR003660">
    <property type="entry name" value="HAMP_dom"/>
</dbReference>
<dbReference type="PROSITE" id="PS50885">
    <property type="entry name" value="HAMP"/>
    <property type="match status" value="1"/>
</dbReference>
<feature type="domain" description="HAMP" evidence="3">
    <location>
        <begin position="270"/>
        <end position="307"/>
    </location>
</feature>